<feature type="repeat" description="PPR" evidence="2">
    <location>
        <begin position="107"/>
        <end position="141"/>
    </location>
</feature>
<name>A0AAW1K8E7_SAPOF</name>
<dbReference type="GO" id="GO:0009451">
    <property type="term" value="P:RNA modification"/>
    <property type="evidence" value="ECO:0007669"/>
    <property type="project" value="InterPro"/>
</dbReference>
<dbReference type="PROSITE" id="PS51375">
    <property type="entry name" value="PPR"/>
    <property type="match status" value="6"/>
</dbReference>
<dbReference type="EMBL" id="JBDFQZ010000006">
    <property type="protein sequence ID" value="KAK9714559.1"/>
    <property type="molecule type" value="Genomic_DNA"/>
</dbReference>
<dbReference type="InterPro" id="IPR046960">
    <property type="entry name" value="PPR_At4g14850-like_plant"/>
</dbReference>
<dbReference type="InterPro" id="IPR046848">
    <property type="entry name" value="E_motif"/>
</dbReference>
<protein>
    <recommendedName>
        <fullName evidence="5">Chlororespiratory reduction 4</fullName>
    </recommendedName>
</protein>
<proteinExistence type="predicted"/>
<dbReference type="NCBIfam" id="TIGR00756">
    <property type="entry name" value="PPR"/>
    <property type="match status" value="7"/>
</dbReference>
<dbReference type="Pfam" id="PF13041">
    <property type="entry name" value="PPR_2"/>
    <property type="match status" value="3"/>
</dbReference>
<dbReference type="InterPro" id="IPR011990">
    <property type="entry name" value="TPR-like_helical_dom_sf"/>
</dbReference>
<evidence type="ECO:0000256" key="1">
    <source>
        <dbReference type="ARBA" id="ARBA00022737"/>
    </source>
</evidence>
<reference evidence="3" key="1">
    <citation type="submission" date="2024-03" db="EMBL/GenBank/DDBJ databases">
        <title>WGS assembly of Saponaria officinalis var. Norfolk2.</title>
        <authorList>
            <person name="Jenkins J."/>
            <person name="Shu S."/>
            <person name="Grimwood J."/>
            <person name="Barry K."/>
            <person name="Goodstein D."/>
            <person name="Schmutz J."/>
            <person name="Leebens-Mack J."/>
            <person name="Osbourn A."/>
        </authorList>
    </citation>
    <scope>NUCLEOTIDE SEQUENCE [LARGE SCALE GENOMIC DNA]</scope>
    <source>
        <strain evidence="3">JIC</strain>
    </source>
</reference>
<feature type="repeat" description="PPR" evidence="2">
    <location>
        <begin position="415"/>
        <end position="445"/>
    </location>
</feature>
<dbReference type="Proteomes" id="UP001443914">
    <property type="component" value="Unassembled WGS sequence"/>
</dbReference>
<dbReference type="SUPFAM" id="SSF48452">
    <property type="entry name" value="TPR-like"/>
    <property type="match status" value="1"/>
</dbReference>
<dbReference type="FunFam" id="1.25.40.10:FF:000627">
    <property type="entry name" value="Pentatricopeptide repeat-containing protein"/>
    <property type="match status" value="1"/>
</dbReference>
<feature type="repeat" description="PPR" evidence="2">
    <location>
        <begin position="243"/>
        <end position="277"/>
    </location>
</feature>
<dbReference type="Gene3D" id="1.25.40.10">
    <property type="entry name" value="Tetratricopeptide repeat domain"/>
    <property type="match status" value="4"/>
</dbReference>
<dbReference type="Pfam" id="PF20431">
    <property type="entry name" value="E_motif"/>
    <property type="match status" value="1"/>
</dbReference>
<dbReference type="AlphaFoldDB" id="A0AAW1K8E7"/>
<sequence>MVHSLLTSLKVFIDQRNLHKAFKVFSSIQLYVTSSSYHEIILESISCLLVGCSTQKLLSQAKQLHAQIINLGLNQHRHLLPKLVTLYSTFNQLPQAHFIAENSSFRHPLVWNILISAYVRNGFNGKALSTYKKMLDFGIIPDEFTYPSLLKACGEQKNPTFGKEIHMCISASGCGRSLCVQNALISMYGKCGEIEVACDLFNKLPYRDGFSWNSMISGYASKGMWDEAFVVFEQMRVEGAEMNIITWNTVIGGCLQIENYEKALHLLSQMRVFAMKLDSVSVASGLSACSHSGALRLGKEIHAFAVRDGCENSNNVQNALITMYSRCEDLRHARIVFRLMEEKDIVSWNSIISGYANLDKYEEASVFFREMLLCGIEPNYITIVSILSLCARLSNLQHGKELHCYILKHHGFNEHLLLWNALVDMYARAGNVSHAKSIFDSLVRKNVVTYTSMISGYGIIGEGEIAFKLFEEMESFGIRPDHITMVSILSACSHSGLVIQGQLLFEKMWLVYGIRPRLEHYACMVDLFGRAGLLKKAEDIIRTMPYEPSADMWATLLGACQIHRNTNLGELAAEKLLSMRPENAGYYVLIANMYAATGCWSKLAEVRKSMRNIGLLKPPGCAWVDIGSGFEPFVVGDASIHVSYEIYSVLDGLTEQMKDVGYVPANVVDSDEFDESLSCNLLA</sequence>
<organism evidence="3 4">
    <name type="scientific">Saponaria officinalis</name>
    <name type="common">Common soapwort</name>
    <name type="synonym">Lychnis saponaria</name>
    <dbReference type="NCBI Taxonomy" id="3572"/>
    <lineage>
        <taxon>Eukaryota</taxon>
        <taxon>Viridiplantae</taxon>
        <taxon>Streptophyta</taxon>
        <taxon>Embryophyta</taxon>
        <taxon>Tracheophyta</taxon>
        <taxon>Spermatophyta</taxon>
        <taxon>Magnoliopsida</taxon>
        <taxon>eudicotyledons</taxon>
        <taxon>Gunneridae</taxon>
        <taxon>Pentapetalae</taxon>
        <taxon>Caryophyllales</taxon>
        <taxon>Caryophyllaceae</taxon>
        <taxon>Caryophylleae</taxon>
        <taxon>Saponaria</taxon>
    </lineage>
</organism>
<gene>
    <name evidence="3" type="ORF">RND81_06G103100</name>
</gene>
<dbReference type="FunFam" id="1.25.40.10:FF:000393">
    <property type="entry name" value="Pentatricopeptide repeat-containing protein At1g20230"/>
    <property type="match status" value="1"/>
</dbReference>
<dbReference type="PANTHER" id="PTHR47926:SF375">
    <property type="entry name" value="PENTATRICOPEPTIDE REPEAT-CONTAINING PROTEIN"/>
    <property type="match status" value="1"/>
</dbReference>
<evidence type="ECO:0000313" key="4">
    <source>
        <dbReference type="Proteomes" id="UP001443914"/>
    </source>
</evidence>
<accession>A0AAW1K8E7</accession>
<comment type="caution">
    <text evidence="3">The sequence shown here is derived from an EMBL/GenBank/DDBJ whole genome shotgun (WGS) entry which is preliminary data.</text>
</comment>
<evidence type="ECO:0000313" key="3">
    <source>
        <dbReference type="EMBL" id="KAK9714559.1"/>
    </source>
</evidence>
<evidence type="ECO:0008006" key="5">
    <source>
        <dbReference type="Google" id="ProtNLM"/>
    </source>
</evidence>
<dbReference type="PANTHER" id="PTHR47926">
    <property type="entry name" value="PENTATRICOPEPTIDE REPEAT-CONTAINING PROTEIN"/>
    <property type="match status" value="1"/>
</dbReference>
<keyword evidence="1" id="KW-0677">Repeat</keyword>
<feature type="repeat" description="PPR" evidence="2">
    <location>
        <begin position="344"/>
        <end position="378"/>
    </location>
</feature>
<dbReference type="Pfam" id="PF01535">
    <property type="entry name" value="PPR"/>
    <property type="match status" value="4"/>
</dbReference>
<feature type="repeat" description="PPR" evidence="2">
    <location>
        <begin position="208"/>
        <end position="242"/>
    </location>
</feature>
<evidence type="ECO:0000256" key="2">
    <source>
        <dbReference type="PROSITE-ProRule" id="PRU00708"/>
    </source>
</evidence>
<dbReference type="InterPro" id="IPR002885">
    <property type="entry name" value="PPR_rpt"/>
</dbReference>
<dbReference type="GO" id="GO:0003723">
    <property type="term" value="F:RNA binding"/>
    <property type="evidence" value="ECO:0007669"/>
    <property type="project" value="InterPro"/>
</dbReference>
<keyword evidence="4" id="KW-1185">Reference proteome</keyword>
<dbReference type="FunFam" id="1.25.40.10:FF:000637">
    <property type="entry name" value="Pentatricopeptide repeat-containing protein"/>
    <property type="match status" value="1"/>
</dbReference>
<feature type="repeat" description="PPR" evidence="2">
    <location>
        <begin position="446"/>
        <end position="480"/>
    </location>
</feature>